<evidence type="ECO:0000313" key="3">
    <source>
        <dbReference type="Proteomes" id="UP001500936"/>
    </source>
</evidence>
<sequence length="124" mass="14086">MFTSLYELWLGQNNDPIYADEIFTPVGMLTLLFALVVAAVFYLLLGRWKPVFDNTTHWIITLVVVAIFGFVYALNYAKDRTGAEDADSYMQGFGGINALYAVIFFTIFSALLKRFSIFAKRTPF</sequence>
<feature type="transmembrane region" description="Helical" evidence="1">
    <location>
        <begin position="22"/>
        <end position="45"/>
    </location>
</feature>
<keyword evidence="3" id="KW-1185">Reference proteome</keyword>
<accession>A0ABP8K8D0</accession>
<protein>
    <submittedName>
        <fullName evidence="2">Uncharacterized protein</fullName>
    </submittedName>
</protein>
<keyword evidence="1" id="KW-0472">Membrane</keyword>
<evidence type="ECO:0000313" key="2">
    <source>
        <dbReference type="EMBL" id="GAA4402292.1"/>
    </source>
</evidence>
<feature type="transmembrane region" description="Helical" evidence="1">
    <location>
        <begin position="57"/>
        <end position="77"/>
    </location>
</feature>
<feature type="transmembrane region" description="Helical" evidence="1">
    <location>
        <begin position="89"/>
        <end position="112"/>
    </location>
</feature>
<keyword evidence="1" id="KW-1133">Transmembrane helix</keyword>
<gene>
    <name evidence="2" type="ORF">GCM10023187_17230</name>
</gene>
<comment type="caution">
    <text evidence="2">The sequence shown here is derived from an EMBL/GenBank/DDBJ whole genome shotgun (WGS) entry which is preliminary data.</text>
</comment>
<proteinExistence type="predicted"/>
<dbReference type="EMBL" id="BAABHB010000003">
    <property type="protein sequence ID" value="GAA4402292.1"/>
    <property type="molecule type" value="Genomic_DNA"/>
</dbReference>
<evidence type="ECO:0000256" key="1">
    <source>
        <dbReference type="SAM" id="Phobius"/>
    </source>
</evidence>
<dbReference type="Proteomes" id="UP001500936">
    <property type="component" value="Unassembled WGS sequence"/>
</dbReference>
<organism evidence="2 3">
    <name type="scientific">Nibrella viscosa</name>
    <dbReference type="NCBI Taxonomy" id="1084524"/>
    <lineage>
        <taxon>Bacteria</taxon>
        <taxon>Pseudomonadati</taxon>
        <taxon>Bacteroidota</taxon>
        <taxon>Cytophagia</taxon>
        <taxon>Cytophagales</taxon>
        <taxon>Spirosomataceae</taxon>
        <taxon>Nibrella</taxon>
    </lineage>
</organism>
<dbReference type="RefSeq" id="WP_345266012.1">
    <property type="nucleotide sequence ID" value="NZ_BAABHB010000003.1"/>
</dbReference>
<reference evidence="3" key="1">
    <citation type="journal article" date="2019" name="Int. J. Syst. Evol. Microbiol.">
        <title>The Global Catalogue of Microorganisms (GCM) 10K type strain sequencing project: providing services to taxonomists for standard genome sequencing and annotation.</title>
        <authorList>
            <consortium name="The Broad Institute Genomics Platform"/>
            <consortium name="The Broad Institute Genome Sequencing Center for Infectious Disease"/>
            <person name="Wu L."/>
            <person name="Ma J."/>
        </authorList>
    </citation>
    <scope>NUCLEOTIDE SEQUENCE [LARGE SCALE GENOMIC DNA]</scope>
    <source>
        <strain evidence="3">JCM 17925</strain>
    </source>
</reference>
<name>A0ABP8K8D0_9BACT</name>
<keyword evidence="1" id="KW-0812">Transmembrane</keyword>